<name>A0AAE6WUW8_9GAMM</name>
<evidence type="ECO:0000313" key="2">
    <source>
        <dbReference type="Proteomes" id="UP000503505"/>
    </source>
</evidence>
<gene>
    <name evidence="1" type="ORF">FSC10_08830</name>
</gene>
<proteinExistence type="predicted"/>
<reference evidence="1 2" key="1">
    <citation type="submission" date="2019-09" db="EMBL/GenBank/DDBJ databases">
        <title>Non-baumannii Acinetobacter spp. carrying blaNDM-1 isolated in China.</title>
        <authorList>
            <person name="Cui C."/>
            <person name="Chen C."/>
            <person name="Sun J."/>
            <person name="Liu Y."/>
        </authorList>
    </citation>
    <scope>NUCLEOTIDE SEQUENCE [LARGE SCALE GENOMIC DNA]</scope>
    <source>
        <strain evidence="1 2">HZE23-1</strain>
    </source>
</reference>
<dbReference type="AlphaFoldDB" id="A0AAE6WUW8"/>
<organism evidence="1 2">
    <name type="scientific">Acinetobacter schindleri</name>
    <dbReference type="NCBI Taxonomy" id="108981"/>
    <lineage>
        <taxon>Bacteria</taxon>
        <taxon>Pseudomonadati</taxon>
        <taxon>Pseudomonadota</taxon>
        <taxon>Gammaproteobacteria</taxon>
        <taxon>Moraxellales</taxon>
        <taxon>Moraxellaceae</taxon>
        <taxon>Acinetobacter</taxon>
    </lineage>
</organism>
<protein>
    <submittedName>
        <fullName evidence="1">Uncharacterized protein</fullName>
    </submittedName>
</protein>
<dbReference type="Proteomes" id="UP000503505">
    <property type="component" value="Chromosome"/>
</dbReference>
<dbReference type="RefSeq" id="WP_163171464.1">
    <property type="nucleotide sequence ID" value="NZ_CP044463.1"/>
</dbReference>
<dbReference type="EMBL" id="CP044463">
    <property type="protein sequence ID" value="QIC67475.1"/>
    <property type="molecule type" value="Genomic_DNA"/>
</dbReference>
<accession>A0AAE6WUW8</accession>
<sequence>MHDVETIKKKLIADSAEICLKYIYLYDEQRALRWTNVSHCLNKVDHFFVVTIQQLGRLDSRLVLLDSLMIRNNEFNQNFEHYIGEHLMQSYLWVLGAYEAIRTLNDRDRSSYKEYSSYQDKIMKLKHTFERLRIPLAKFEPSKKHKATDNHIAYPGFNSDNGAAWQVSCDQWITRRELSDRMIELFEEIDLGSRAG</sequence>
<evidence type="ECO:0000313" key="1">
    <source>
        <dbReference type="EMBL" id="QIC67475.1"/>
    </source>
</evidence>